<sequence>MASAKPSNSWFSRVFRKNAKAQETTEKENHLIIAAIDFGTTFSGYAFSATQSLEEPIYCSLFEAEGYQTEKAPTSVLLNADKEICSFGYEAEKEYEEKMESNEGDGYYFFVRFKMNLYKTEKLSRETKLKDIRGKEMKAIEVFAKAGIEDKDLKLALEPESASLYCNLQSSCKIVKADNTATLESFPVGHRYIVADLGGGTADMAVHEILENNCLKEIARSDGDACGGAMVNLAFFEFLTKLLGGQVVNHILQTQTNVFIEIDRCFEIKKRAFKGDMKPVQMQFPIAEIKEAFEACETTFEDAKRKIKNDYDNKVEILRNGRLVFSAEIMEGFFKKA</sequence>
<keyword evidence="2" id="KW-1185">Reference proteome</keyword>
<evidence type="ECO:0000313" key="2">
    <source>
        <dbReference type="Proteomes" id="UP001164746"/>
    </source>
</evidence>
<dbReference type="Gene3D" id="3.30.420.40">
    <property type="match status" value="1"/>
</dbReference>
<feature type="non-terminal residue" evidence="1">
    <location>
        <position position="1"/>
    </location>
</feature>
<dbReference type="PANTHER" id="PTHR14187:SF5">
    <property type="entry name" value="HEAT SHOCK 70 KDA PROTEIN 12A"/>
    <property type="match status" value="1"/>
</dbReference>
<proteinExistence type="predicted"/>
<dbReference type="Proteomes" id="UP001164746">
    <property type="component" value="Chromosome 8"/>
</dbReference>
<protein>
    <submittedName>
        <fullName evidence="1">HS12A-like protein</fullName>
    </submittedName>
</protein>
<organism evidence="1 2">
    <name type="scientific">Mya arenaria</name>
    <name type="common">Soft-shell clam</name>
    <dbReference type="NCBI Taxonomy" id="6604"/>
    <lineage>
        <taxon>Eukaryota</taxon>
        <taxon>Metazoa</taxon>
        <taxon>Spiralia</taxon>
        <taxon>Lophotrochozoa</taxon>
        <taxon>Mollusca</taxon>
        <taxon>Bivalvia</taxon>
        <taxon>Autobranchia</taxon>
        <taxon>Heteroconchia</taxon>
        <taxon>Euheterodonta</taxon>
        <taxon>Imparidentia</taxon>
        <taxon>Neoheterodontei</taxon>
        <taxon>Myida</taxon>
        <taxon>Myoidea</taxon>
        <taxon>Myidae</taxon>
        <taxon>Mya</taxon>
    </lineage>
</organism>
<dbReference type="EMBL" id="CP111019">
    <property type="protein sequence ID" value="WAR12105.1"/>
    <property type="molecule type" value="Genomic_DNA"/>
</dbReference>
<reference evidence="1" key="1">
    <citation type="submission" date="2022-11" db="EMBL/GenBank/DDBJ databases">
        <title>Centuries of genome instability and evolution in soft-shell clam transmissible cancer (bioRxiv).</title>
        <authorList>
            <person name="Hart S.F.M."/>
            <person name="Yonemitsu M.A."/>
            <person name="Giersch R.M."/>
            <person name="Beal B.F."/>
            <person name="Arriagada G."/>
            <person name="Davis B.W."/>
            <person name="Ostrander E.A."/>
            <person name="Goff S.P."/>
            <person name="Metzger M.J."/>
        </authorList>
    </citation>
    <scope>NUCLEOTIDE SEQUENCE</scope>
    <source>
        <strain evidence="1">MELC-2E11</strain>
        <tissue evidence="1">Siphon/mantle</tissue>
    </source>
</reference>
<dbReference type="SUPFAM" id="SSF53067">
    <property type="entry name" value="Actin-like ATPase domain"/>
    <property type="match status" value="1"/>
</dbReference>
<dbReference type="PANTHER" id="PTHR14187">
    <property type="entry name" value="ALPHA KINASE/ELONGATION FACTOR 2 KINASE"/>
    <property type="match status" value="1"/>
</dbReference>
<name>A0ABY7EQI3_MYAAR</name>
<evidence type="ECO:0000313" key="1">
    <source>
        <dbReference type="EMBL" id="WAR12105.1"/>
    </source>
</evidence>
<gene>
    <name evidence="1" type="ORF">MAR_026285</name>
</gene>
<accession>A0ABY7EQI3</accession>
<dbReference type="InterPro" id="IPR043129">
    <property type="entry name" value="ATPase_NBD"/>
</dbReference>